<name>A0A8F5BTH4_9CREN</name>
<feature type="transmembrane region" description="Helical" evidence="7">
    <location>
        <begin position="197"/>
        <end position="219"/>
    </location>
</feature>
<dbReference type="AlphaFoldDB" id="A0A8F5BTH4"/>
<accession>A0A8F5BTH4</accession>
<comment type="similarity">
    <text evidence="7">Belongs to the 4-toluene sulfonate uptake permease (TSUP) (TC 2.A.102) family.</text>
</comment>
<dbReference type="EMBL" id="CP077715">
    <property type="protein sequence ID" value="QXJ31029.1"/>
    <property type="molecule type" value="Genomic_DNA"/>
</dbReference>
<feature type="transmembrane region" description="Helical" evidence="7">
    <location>
        <begin position="258"/>
        <end position="277"/>
    </location>
</feature>
<dbReference type="Proteomes" id="UP000693941">
    <property type="component" value="Chromosome"/>
</dbReference>
<evidence type="ECO:0000256" key="4">
    <source>
        <dbReference type="ARBA" id="ARBA00022692"/>
    </source>
</evidence>
<proteinExistence type="inferred from homology"/>
<comment type="subcellular location">
    <subcellularLocation>
        <location evidence="1 7">Cell membrane</location>
        <topology evidence="1 7">Multi-pass membrane protein</topology>
    </subcellularLocation>
</comment>
<dbReference type="InterPro" id="IPR002781">
    <property type="entry name" value="TM_pro_TauE-like"/>
</dbReference>
<dbReference type="PANTHER" id="PTHR30269:SF38">
    <property type="entry name" value="SULFITE EXPORTER TAUE_SAFE"/>
    <property type="match status" value="1"/>
</dbReference>
<dbReference type="Pfam" id="PF01925">
    <property type="entry name" value="TauE"/>
    <property type="match status" value="1"/>
</dbReference>
<evidence type="ECO:0000256" key="7">
    <source>
        <dbReference type="RuleBase" id="RU363041"/>
    </source>
</evidence>
<keyword evidence="2" id="KW-0813">Transport</keyword>
<feature type="transmembrane region" description="Helical" evidence="7">
    <location>
        <begin position="103"/>
        <end position="120"/>
    </location>
</feature>
<protein>
    <recommendedName>
        <fullName evidence="7">Probable membrane transporter protein</fullName>
    </recommendedName>
</protein>
<keyword evidence="5 7" id="KW-1133">Transmembrane helix</keyword>
<keyword evidence="4 7" id="KW-0812">Transmembrane</keyword>
<evidence type="ECO:0000256" key="3">
    <source>
        <dbReference type="ARBA" id="ARBA00022475"/>
    </source>
</evidence>
<gene>
    <name evidence="8" type="ORF">J5U21_00678</name>
</gene>
<evidence type="ECO:0000313" key="9">
    <source>
        <dbReference type="Proteomes" id="UP000693941"/>
    </source>
</evidence>
<dbReference type="GO" id="GO:0005886">
    <property type="term" value="C:plasma membrane"/>
    <property type="evidence" value="ECO:0007669"/>
    <property type="project" value="UniProtKB-SubCell"/>
</dbReference>
<evidence type="ECO:0000256" key="6">
    <source>
        <dbReference type="ARBA" id="ARBA00023136"/>
    </source>
</evidence>
<dbReference type="PANTHER" id="PTHR30269">
    <property type="entry name" value="TRANSMEMBRANE PROTEIN YFCA"/>
    <property type="match status" value="1"/>
</dbReference>
<feature type="transmembrane region" description="Helical" evidence="7">
    <location>
        <begin position="71"/>
        <end position="91"/>
    </location>
</feature>
<reference evidence="8" key="1">
    <citation type="journal article" date="2021" name="Environ. Microbiol.">
        <title>New insights into the diversity and evolution of the archaeal mobilome from three complete genomes of Saccharolobus shibatae.</title>
        <authorList>
            <person name="Medvedeva S."/>
            <person name="Brandt D."/>
            <person name="Cvirkaite-Krupovic V."/>
            <person name="Liu Y."/>
            <person name="Severinov K."/>
            <person name="Ishino S."/>
            <person name="Ishino Y."/>
            <person name="Prangishvili D."/>
            <person name="Kalinowski J."/>
            <person name="Krupovic M."/>
        </authorList>
    </citation>
    <scope>NUCLEOTIDE SEQUENCE</scope>
    <source>
        <strain evidence="8">BEU9</strain>
    </source>
</reference>
<dbReference type="InterPro" id="IPR052017">
    <property type="entry name" value="TSUP"/>
</dbReference>
<evidence type="ECO:0000256" key="5">
    <source>
        <dbReference type="ARBA" id="ARBA00022989"/>
    </source>
</evidence>
<keyword evidence="3 7" id="KW-1003">Cell membrane</keyword>
<keyword evidence="6 7" id="KW-0472">Membrane</keyword>
<evidence type="ECO:0000256" key="2">
    <source>
        <dbReference type="ARBA" id="ARBA00022448"/>
    </source>
</evidence>
<evidence type="ECO:0000313" key="8">
    <source>
        <dbReference type="EMBL" id="QXJ31029.1"/>
    </source>
</evidence>
<feature type="transmembrane region" description="Helical" evidence="7">
    <location>
        <begin position="132"/>
        <end position="158"/>
    </location>
</feature>
<evidence type="ECO:0000256" key="1">
    <source>
        <dbReference type="ARBA" id="ARBA00004651"/>
    </source>
</evidence>
<sequence length="287" mass="31821">MSLDLTYLSIILFIASIPSGAFAYGFSATATPLLLIKYTNMQISPILNFIEIFQNTANVILNSKNYTRKSLIVTTFGIPGIIMGSIIGAYILKISLNDSLIKVIVYSVLIPLILLQAAGFRKEISLDKWKKIGYLVTFPVGVLYGVSTISGPPLALIINNQGLSKEEFKFAISTLRVAESITTFSAYLTLGVFNPQVFYYAAITSPAVITGMLVGIFTARIIKQKEDFRRLVMSFDSWVSGYGLSFNLGKVIGYDVLYWPMIVVIGIDLYLLSKYVVKRKKIVKEID</sequence>
<feature type="transmembrane region" description="Helical" evidence="7">
    <location>
        <begin position="6"/>
        <end position="36"/>
    </location>
</feature>
<organism evidence="8 9">
    <name type="scientific">Saccharolobus shibatae</name>
    <dbReference type="NCBI Taxonomy" id="2286"/>
    <lineage>
        <taxon>Archaea</taxon>
        <taxon>Thermoproteota</taxon>
        <taxon>Thermoprotei</taxon>
        <taxon>Sulfolobales</taxon>
        <taxon>Sulfolobaceae</taxon>
        <taxon>Saccharolobus</taxon>
    </lineage>
</organism>